<proteinExistence type="predicted"/>
<evidence type="ECO:0000313" key="2">
    <source>
        <dbReference type="Proteomes" id="UP001430290"/>
    </source>
</evidence>
<accession>A0ABS7TH39</accession>
<reference evidence="1" key="1">
    <citation type="submission" date="2021-09" db="EMBL/GenBank/DDBJ databases">
        <authorList>
            <person name="Wu T."/>
            <person name="Guo S.Z."/>
        </authorList>
    </citation>
    <scope>NUCLEOTIDE SEQUENCE</scope>
    <source>
        <strain evidence="1">RSS-23</strain>
    </source>
</reference>
<dbReference type="EMBL" id="JAIQDJ010000016">
    <property type="protein sequence ID" value="MBZ4187157.1"/>
    <property type="molecule type" value="Genomic_DNA"/>
</dbReference>
<evidence type="ECO:0008006" key="3">
    <source>
        <dbReference type="Google" id="ProtNLM"/>
    </source>
</evidence>
<organism evidence="1 2">
    <name type="scientific">Thermomonas beijingensis</name>
    <dbReference type="NCBI Taxonomy" id="2872701"/>
    <lineage>
        <taxon>Bacteria</taxon>
        <taxon>Pseudomonadati</taxon>
        <taxon>Pseudomonadota</taxon>
        <taxon>Gammaproteobacteria</taxon>
        <taxon>Lysobacterales</taxon>
        <taxon>Lysobacteraceae</taxon>
        <taxon>Thermomonas</taxon>
    </lineage>
</organism>
<sequence length="81" mass="9010">MSTGKWKFTLEYSNDMTDDPVAALRAAGFGVAESEAVAEALLETPKLDVAIKKKSDIDPRRLAQELSRIGMPFRWWNEPAA</sequence>
<keyword evidence="2" id="KW-1185">Reference proteome</keyword>
<dbReference type="RefSeq" id="WP_223629827.1">
    <property type="nucleotide sequence ID" value="NZ_JAIQDJ010000016.1"/>
</dbReference>
<evidence type="ECO:0000313" key="1">
    <source>
        <dbReference type="EMBL" id="MBZ4187157.1"/>
    </source>
</evidence>
<name>A0ABS7TH39_9GAMM</name>
<gene>
    <name evidence="1" type="ORF">K7B09_12580</name>
</gene>
<comment type="caution">
    <text evidence="1">The sequence shown here is derived from an EMBL/GenBank/DDBJ whole genome shotgun (WGS) entry which is preliminary data.</text>
</comment>
<dbReference type="Proteomes" id="UP001430290">
    <property type="component" value="Unassembled WGS sequence"/>
</dbReference>
<protein>
    <recommendedName>
        <fullName evidence="3">YcgL domain-containing protein</fullName>
    </recommendedName>
</protein>